<dbReference type="EMBL" id="CP042807">
    <property type="protein sequence ID" value="QEE26059.1"/>
    <property type="molecule type" value="Genomic_DNA"/>
</dbReference>
<keyword evidence="1" id="KW-0812">Transmembrane</keyword>
<dbReference type="AlphaFoldDB" id="A0A5B9E2Y0"/>
<evidence type="ECO:0000313" key="3">
    <source>
        <dbReference type="Proteomes" id="UP000321807"/>
    </source>
</evidence>
<evidence type="ECO:0000256" key="1">
    <source>
        <dbReference type="SAM" id="Phobius"/>
    </source>
</evidence>
<sequence length="133" mass="14942">MRAVHKRYLREFLPAMAVYVVLIVLSSLSVSKIDSHAWRAVIALVPLVPIVLAIRAMVRVIRDQDELERRVDLESFAIAAMATGFGFFSLGLLLLARVGWQIPAGVVAIWVMPCLFATFGVAKLFVSRRYRQQ</sequence>
<dbReference type="KEGG" id="rgl:CS053_17275"/>
<name>A0A5B9E2Y0_9GAMM</name>
<feature type="transmembrane region" description="Helical" evidence="1">
    <location>
        <begin position="102"/>
        <end position="126"/>
    </location>
</feature>
<protein>
    <submittedName>
        <fullName evidence="2">Uncharacterized protein</fullName>
    </submittedName>
</protein>
<feature type="transmembrane region" description="Helical" evidence="1">
    <location>
        <begin position="75"/>
        <end position="96"/>
    </location>
</feature>
<proteinExistence type="predicted"/>
<evidence type="ECO:0000313" key="2">
    <source>
        <dbReference type="EMBL" id="QEE26059.1"/>
    </source>
</evidence>
<reference evidence="2 3" key="1">
    <citation type="submission" date="2019-08" db="EMBL/GenBank/DDBJ databases">
        <title>Complete genome sequence of Rhodanobacter glycinis strain T01E-68 isolated from tomato root.</title>
        <authorList>
            <person name="Weon H.-Y."/>
            <person name="Lee S.A."/>
        </authorList>
    </citation>
    <scope>NUCLEOTIDE SEQUENCE [LARGE SCALE GENOMIC DNA]</scope>
    <source>
        <strain evidence="2 3">T01E-68</strain>
    </source>
</reference>
<dbReference type="RefSeq" id="WP_147628329.1">
    <property type="nucleotide sequence ID" value="NZ_CP042807.1"/>
</dbReference>
<gene>
    <name evidence="2" type="ORF">CS053_17275</name>
</gene>
<feature type="transmembrane region" description="Helical" evidence="1">
    <location>
        <begin position="12"/>
        <end position="30"/>
    </location>
</feature>
<dbReference type="Proteomes" id="UP000321807">
    <property type="component" value="Chromosome"/>
</dbReference>
<organism evidence="2 3">
    <name type="scientific">Rhodanobacter glycinis</name>
    <dbReference type="NCBI Taxonomy" id="582702"/>
    <lineage>
        <taxon>Bacteria</taxon>
        <taxon>Pseudomonadati</taxon>
        <taxon>Pseudomonadota</taxon>
        <taxon>Gammaproteobacteria</taxon>
        <taxon>Lysobacterales</taxon>
        <taxon>Rhodanobacteraceae</taxon>
        <taxon>Rhodanobacter</taxon>
    </lineage>
</organism>
<keyword evidence="1" id="KW-0472">Membrane</keyword>
<keyword evidence="1" id="KW-1133">Transmembrane helix</keyword>
<accession>A0A5B9E2Y0</accession>
<feature type="transmembrane region" description="Helical" evidence="1">
    <location>
        <begin position="36"/>
        <end position="54"/>
    </location>
</feature>